<dbReference type="InterPro" id="IPR052895">
    <property type="entry name" value="HetReg/Transcr_Mod"/>
</dbReference>
<sequence length="194" mass="23021">MENIQPVSYRPLDVDEIRLVAVQPGTKTDTIKCEMVYSSFSTAREQQYEALSYTWGSPDELRTIILDGAACQVRENLWWALYHLRKEEEVRRLWIDALSINQADILERNQQVGQMDRIYKEANVVAVWLGRESKDDANALQYFWDIRSKGDLPRHFDWCIADSEANNKWFAQHLPKWQDILHLCARKYWTRLWV</sequence>
<dbReference type="PANTHER" id="PTHR24148">
    <property type="entry name" value="ANKYRIN REPEAT DOMAIN-CONTAINING PROTEIN 39 HOMOLOG-RELATED"/>
    <property type="match status" value="1"/>
</dbReference>
<evidence type="ECO:0000313" key="2">
    <source>
        <dbReference type="EMBL" id="KAF2800797.1"/>
    </source>
</evidence>
<dbReference type="Proteomes" id="UP000799757">
    <property type="component" value="Unassembled WGS sequence"/>
</dbReference>
<gene>
    <name evidence="2" type="ORF">K505DRAFT_227864</name>
</gene>
<proteinExistence type="predicted"/>
<protein>
    <recommendedName>
        <fullName evidence="1">Heterokaryon incompatibility domain-containing protein</fullName>
    </recommendedName>
</protein>
<accession>A0A6A6XYY7</accession>
<name>A0A6A6XYY7_9PLEO</name>
<evidence type="ECO:0000313" key="3">
    <source>
        <dbReference type="Proteomes" id="UP000799757"/>
    </source>
</evidence>
<dbReference type="InterPro" id="IPR010730">
    <property type="entry name" value="HET"/>
</dbReference>
<evidence type="ECO:0000259" key="1">
    <source>
        <dbReference type="Pfam" id="PF06985"/>
    </source>
</evidence>
<dbReference type="AlphaFoldDB" id="A0A6A6XYY7"/>
<dbReference type="Pfam" id="PF06985">
    <property type="entry name" value="HET"/>
    <property type="match status" value="1"/>
</dbReference>
<reference evidence="2" key="1">
    <citation type="journal article" date="2020" name="Stud. Mycol.">
        <title>101 Dothideomycetes genomes: a test case for predicting lifestyles and emergence of pathogens.</title>
        <authorList>
            <person name="Haridas S."/>
            <person name="Albert R."/>
            <person name="Binder M."/>
            <person name="Bloem J."/>
            <person name="Labutti K."/>
            <person name="Salamov A."/>
            <person name="Andreopoulos B."/>
            <person name="Baker S."/>
            <person name="Barry K."/>
            <person name="Bills G."/>
            <person name="Bluhm B."/>
            <person name="Cannon C."/>
            <person name="Castanera R."/>
            <person name="Culley D."/>
            <person name="Daum C."/>
            <person name="Ezra D."/>
            <person name="Gonzalez J."/>
            <person name="Henrissat B."/>
            <person name="Kuo A."/>
            <person name="Liang C."/>
            <person name="Lipzen A."/>
            <person name="Lutzoni F."/>
            <person name="Magnuson J."/>
            <person name="Mondo S."/>
            <person name="Nolan M."/>
            <person name="Ohm R."/>
            <person name="Pangilinan J."/>
            <person name="Park H.-J."/>
            <person name="Ramirez L."/>
            <person name="Alfaro M."/>
            <person name="Sun H."/>
            <person name="Tritt A."/>
            <person name="Yoshinaga Y."/>
            <person name="Zwiers L.-H."/>
            <person name="Turgeon B."/>
            <person name="Goodwin S."/>
            <person name="Spatafora J."/>
            <person name="Crous P."/>
            <person name="Grigoriev I."/>
        </authorList>
    </citation>
    <scope>NUCLEOTIDE SEQUENCE</scope>
    <source>
        <strain evidence="2">CBS 109.77</strain>
    </source>
</reference>
<feature type="domain" description="Heterokaryon incompatibility" evidence="1">
    <location>
        <begin position="48"/>
        <end position="194"/>
    </location>
</feature>
<dbReference type="EMBL" id="MU001742">
    <property type="protein sequence ID" value="KAF2800797.1"/>
    <property type="molecule type" value="Genomic_DNA"/>
</dbReference>
<dbReference type="PANTHER" id="PTHR24148:SF73">
    <property type="entry name" value="HET DOMAIN PROTEIN (AFU_ORTHOLOGUE AFUA_8G01020)"/>
    <property type="match status" value="1"/>
</dbReference>
<keyword evidence="3" id="KW-1185">Reference proteome</keyword>
<feature type="non-terminal residue" evidence="2">
    <location>
        <position position="194"/>
    </location>
</feature>
<dbReference type="OrthoDB" id="5386682at2759"/>
<organism evidence="2 3">
    <name type="scientific">Melanomma pulvis-pyrius CBS 109.77</name>
    <dbReference type="NCBI Taxonomy" id="1314802"/>
    <lineage>
        <taxon>Eukaryota</taxon>
        <taxon>Fungi</taxon>
        <taxon>Dikarya</taxon>
        <taxon>Ascomycota</taxon>
        <taxon>Pezizomycotina</taxon>
        <taxon>Dothideomycetes</taxon>
        <taxon>Pleosporomycetidae</taxon>
        <taxon>Pleosporales</taxon>
        <taxon>Melanommataceae</taxon>
        <taxon>Melanomma</taxon>
    </lineage>
</organism>